<evidence type="ECO:0000313" key="5">
    <source>
        <dbReference type="EMBL" id="GES83253.1"/>
    </source>
</evidence>
<dbReference type="PANTHER" id="PTHR45756:SF1">
    <property type="entry name" value="PROTEIN KINASE DOMAIN CONTAINING PROTEIN"/>
    <property type="match status" value="1"/>
</dbReference>
<reference evidence="5" key="1">
    <citation type="submission" date="2019-10" db="EMBL/GenBank/DDBJ databases">
        <title>Conservation and host-specific expression of non-tandemly repeated heterogenous ribosome RNA gene in arbuscular mycorrhizal fungi.</title>
        <authorList>
            <person name="Maeda T."/>
            <person name="Kobayashi Y."/>
            <person name="Nakagawa T."/>
            <person name="Ezawa T."/>
            <person name="Yamaguchi K."/>
            <person name="Bino T."/>
            <person name="Nishimoto Y."/>
            <person name="Shigenobu S."/>
            <person name="Kawaguchi M."/>
        </authorList>
    </citation>
    <scope>NUCLEOTIDE SEQUENCE</scope>
    <source>
        <strain evidence="5">HR1</strain>
    </source>
</reference>
<feature type="domain" description="Protein kinase" evidence="4">
    <location>
        <begin position="255"/>
        <end position="526"/>
    </location>
</feature>
<organism evidence="5 6">
    <name type="scientific">Rhizophagus clarus</name>
    <dbReference type="NCBI Taxonomy" id="94130"/>
    <lineage>
        <taxon>Eukaryota</taxon>
        <taxon>Fungi</taxon>
        <taxon>Fungi incertae sedis</taxon>
        <taxon>Mucoromycota</taxon>
        <taxon>Glomeromycotina</taxon>
        <taxon>Glomeromycetes</taxon>
        <taxon>Glomerales</taxon>
        <taxon>Glomeraceae</taxon>
        <taxon>Rhizophagus</taxon>
    </lineage>
</organism>
<comment type="caution">
    <text evidence="5">The sequence shown here is derived from an EMBL/GenBank/DDBJ whole genome shotgun (WGS) entry which is preliminary data.</text>
</comment>
<dbReference type="InterPro" id="IPR000719">
    <property type="entry name" value="Prot_kinase_dom"/>
</dbReference>
<accession>A0A8H3QKN3</accession>
<evidence type="ECO:0000256" key="3">
    <source>
        <dbReference type="SAM" id="Coils"/>
    </source>
</evidence>
<dbReference type="InterPro" id="IPR011009">
    <property type="entry name" value="Kinase-like_dom_sf"/>
</dbReference>
<evidence type="ECO:0000259" key="4">
    <source>
        <dbReference type="PROSITE" id="PS50011"/>
    </source>
</evidence>
<dbReference type="Gene3D" id="1.10.510.10">
    <property type="entry name" value="Transferase(Phosphotransferase) domain 1"/>
    <property type="match status" value="1"/>
</dbReference>
<dbReference type="InterPro" id="IPR001245">
    <property type="entry name" value="Ser-Thr/Tyr_kinase_cat_dom"/>
</dbReference>
<dbReference type="Pfam" id="PF07714">
    <property type="entry name" value="PK_Tyr_Ser-Thr"/>
    <property type="match status" value="1"/>
</dbReference>
<dbReference type="GO" id="GO:0005524">
    <property type="term" value="F:ATP binding"/>
    <property type="evidence" value="ECO:0007669"/>
    <property type="project" value="InterPro"/>
</dbReference>
<dbReference type="PANTHER" id="PTHR45756">
    <property type="entry name" value="PALMITOYLTRANSFERASE"/>
    <property type="match status" value="1"/>
</dbReference>
<feature type="coiled-coil region" evidence="3">
    <location>
        <begin position="289"/>
        <end position="316"/>
    </location>
</feature>
<dbReference type="InterPro" id="IPR053215">
    <property type="entry name" value="TKL_Ser/Thr_kinase"/>
</dbReference>
<dbReference type="Proteomes" id="UP000615446">
    <property type="component" value="Unassembled WGS sequence"/>
</dbReference>
<dbReference type="GO" id="GO:0046872">
    <property type="term" value="F:metal ion binding"/>
    <property type="evidence" value="ECO:0007669"/>
    <property type="project" value="UniProtKB-KW"/>
</dbReference>
<feature type="binding site" evidence="2">
    <location>
        <position position="396"/>
    </location>
    <ligand>
        <name>Mg(2+)</name>
        <dbReference type="ChEBI" id="CHEBI:18420"/>
    </ligand>
</feature>
<dbReference type="OrthoDB" id="4062651at2759"/>
<feature type="active site" description="Proton acceptor" evidence="1">
    <location>
        <position position="391"/>
    </location>
</feature>
<evidence type="ECO:0000256" key="2">
    <source>
        <dbReference type="PIRSR" id="PIRSR000615-3"/>
    </source>
</evidence>
<protein>
    <submittedName>
        <fullName evidence="5">Kinase-like domain-containing protein</fullName>
    </submittedName>
</protein>
<dbReference type="EMBL" id="BLAL01000068">
    <property type="protein sequence ID" value="GES83253.1"/>
    <property type="molecule type" value="Genomic_DNA"/>
</dbReference>
<name>A0A8H3QKN3_9GLOM</name>
<keyword evidence="5" id="KW-0808">Transferase</keyword>
<sequence>MWKDGPLHWSKRGNNCIRYSPNEEVALKCLHNSQNYIESVINEAKNYSINSMEFLVLNSSNKEVALKCLDNSQNSIESVINEAKRYSIDTIWKDGPLRKMGMRSIMYYIRESNKEVALKCLHNSQNFIDSVINGAKKYSIDTIWKDGPLQWNKRDNNCTRYSPNKEVALKCFHNSQNFIESVINEAKRYSLDTMWKDGPLHWKKWSNKFIRYSPNKKVALRCLHNSQKFIESVINEARIYSTNNIDEDENCFKLYGMSRNLDTNDYILVQTIWKDGPLHWHENERRSNKKVALKRINNSQNLINELLNEVKEYTTEVVRNSSILKIYGISQDPVTKNYIIVLHYAAGGSFDSWININENYKYFDWKKKMRALYNIASGLKEIHEKKMIHRDFHTGNILFGSLFTEDMSKIYISDMGLCGEVGNVDKTQIYGVLPYVAPEVLRRKPYNQTADIYSFGMIMYFVATGRQPFDNCAHNHHLALDICRGIRPEINEEEAPKSYFDLMRKCWNSNSENRPNITELYDSLWSIIINNSEIEKAENYRNLYHSEGRQINTHPQAIYISRLLNPFTEDLPKYDYNSECSDCIITTNLN</sequence>
<evidence type="ECO:0000256" key="1">
    <source>
        <dbReference type="PIRSR" id="PIRSR000615-1"/>
    </source>
</evidence>
<keyword evidence="5" id="KW-0418">Kinase</keyword>
<keyword evidence="3" id="KW-0175">Coiled coil</keyword>
<dbReference type="AlphaFoldDB" id="A0A8H3QKN3"/>
<feature type="binding site" evidence="2">
    <location>
        <position position="414"/>
    </location>
    <ligand>
        <name>Mg(2+)</name>
        <dbReference type="ChEBI" id="CHEBI:18420"/>
    </ligand>
</feature>
<dbReference type="SUPFAM" id="SSF56112">
    <property type="entry name" value="Protein kinase-like (PK-like)"/>
    <property type="match status" value="1"/>
</dbReference>
<keyword evidence="2" id="KW-0460">Magnesium</keyword>
<proteinExistence type="predicted"/>
<keyword evidence="2" id="KW-0479">Metal-binding</keyword>
<gene>
    <name evidence="5" type="ORF">RCL2_001041300</name>
</gene>
<dbReference type="PROSITE" id="PS50011">
    <property type="entry name" value="PROTEIN_KINASE_DOM"/>
    <property type="match status" value="1"/>
</dbReference>
<dbReference type="GO" id="GO:0004672">
    <property type="term" value="F:protein kinase activity"/>
    <property type="evidence" value="ECO:0007669"/>
    <property type="project" value="InterPro"/>
</dbReference>
<evidence type="ECO:0000313" key="6">
    <source>
        <dbReference type="Proteomes" id="UP000615446"/>
    </source>
</evidence>